<reference evidence="3" key="2">
    <citation type="submission" date="2016-11" db="EMBL/GenBank/DDBJ databases">
        <authorList>
            <person name="Jaros S."/>
            <person name="Januszkiewicz K."/>
            <person name="Wedrychowicz H."/>
        </authorList>
    </citation>
    <scope>NUCLEOTIDE SEQUENCE [LARGE SCALE GENOMIC DNA]</scope>
    <source>
        <strain evidence="3">DSM 27989</strain>
    </source>
</reference>
<reference evidence="4" key="3">
    <citation type="submission" date="2016-11" db="EMBL/GenBank/DDBJ databases">
        <authorList>
            <person name="Varghese N."/>
            <person name="Submissions S."/>
        </authorList>
    </citation>
    <scope>NUCLEOTIDE SEQUENCE [LARGE SCALE GENOMIC DNA]</scope>
    <source>
        <strain evidence="4">DSM 27989</strain>
    </source>
</reference>
<reference evidence="2" key="5">
    <citation type="submission" date="2024-05" db="EMBL/GenBank/DDBJ databases">
        <authorList>
            <person name="Sun Q."/>
            <person name="Zhou Y."/>
        </authorList>
    </citation>
    <scope>NUCLEOTIDE SEQUENCE</scope>
    <source>
        <strain evidence="2">CGMCC 1.12707</strain>
    </source>
</reference>
<dbReference type="EMBL" id="FRBH01000011">
    <property type="protein sequence ID" value="SHL56855.1"/>
    <property type="molecule type" value="Genomic_DNA"/>
</dbReference>
<reference evidence="5" key="4">
    <citation type="journal article" date="2019" name="Int. J. Syst. Evol. Microbiol.">
        <title>The Global Catalogue of Microorganisms (GCM) 10K type strain sequencing project: providing services to taxonomists for standard genome sequencing and annotation.</title>
        <authorList>
            <consortium name="The Broad Institute Genomics Platform"/>
            <consortium name="The Broad Institute Genome Sequencing Center for Infectious Disease"/>
            <person name="Wu L."/>
            <person name="Ma J."/>
        </authorList>
    </citation>
    <scope>NUCLEOTIDE SEQUENCE [LARGE SCALE GENOMIC DNA]</scope>
    <source>
        <strain evidence="5">CGMCC 1.12707</strain>
    </source>
</reference>
<evidence type="ECO:0000313" key="3">
    <source>
        <dbReference type="EMBL" id="SHL56855.1"/>
    </source>
</evidence>
<evidence type="ECO:0000313" key="4">
    <source>
        <dbReference type="Proteomes" id="UP000184120"/>
    </source>
</evidence>
<gene>
    <name evidence="2" type="ORF">GCM10010984_20760</name>
    <name evidence="3" type="ORF">SAMN05443634_11183</name>
</gene>
<proteinExistence type="predicted"/>
<reference evidence="2" key="1">
    <citation type="journal article" date="2014" name="Int. J. Syst. Evol. Microbiol.">
        <title>Complete genome of a new Firmicutes species belonging to the dominant human colonic microbiota ('Ruminococcus bicirculans') reveals two chromosomes and a selective capacity to utilize plant glucans.</title>
        <authorList>
            <consortium name="NISC Comparative Sequencing Program"/>
            <person name="Wegmann U."/>
            <person name="Louis P."/>
            <person name="Goesmann A."/>
            <person name="Henrissat B."/>
            <person name="Duncan S.H."/>
            <person name="Flint H.J."/>
        </authorList>
    </citation>
    <scope>NUCLEOTIDE SEQUENCE</scope>
    <source>
        <strain evidence="2">CGMCC 1.12707</strain>
    </source>
</reference>
<evidence type="ECO:0000256" key="1">
    <source>
        <dbReference type="SAM" id="Phobius"/>
    </source>
</evidence>
<dbReference type="AlphaFoldDB" id="A0A1M7BP70"/>
<keyword evidence="5" id="KW-1185">Reference proteome</keyword>
<organism evidence="3 4">
    <name type="scientific">Chishuiella changwenlii</name>
    <dbReference type="NCBI Taxonomy" id="1434701"/>
    <lineage>
        <taxon>Bacteria</taxon>
        <taxon>Pseudomonadati</taxon>
        <taxon>Bacteroidota</taxon>
        <taxon>Flavobacteriia</taxon>
        <taxon>Flavobacteriales</taxon>
        <taxon>Weeksellaceae</taxon>
        <taxon>Chishuiella</taxon>
    </lineage>
</organism>
<keyword evidence="1" id="KW-0812">Transmembrane</keyword>
<protein>
    <submittedName>
        <fullName evidence="3">Uncharacterized protein</fullName>
    </submittedName>
</protein>
<dbReference type="Proteomes" id="UP000184120">
    <property type="component" value="Unassembled WGS sequence"/>
</dbReference>
<accession>A0A1M7BP70</accession>
<dbReference type="STRING" id="1434701.SAMN05443634_11183"/>
<sequence length="100" mass="11506">MEFLCYAISFIRFSKETCTHAFLSKIWGLFLFSSFVSIIGFGYGGILLQLTIYWGIISQLDVILIILLLPKWQNDIPSSYHANLIRKGIPFKKSKLLNDE</sequence>
<evidence type="ECO:0000313" key="5">
    <source>
        <dbReference type="Proteomes" id="UP000650994"/>
    </source>
</evidence>
<evidence type="ECO:0000313" key="2">
    <source>
        <dbReference type="EMBL" id="GGF03167.1"/>
    </source>
</evidence>
<keyword evidence="1" id="KW-1133">Transmembrane helix</keyword>
<name>A0A1M7BP70_9FLAO</name>
<dbReference type="Proteomes" id="UP000650994">
    <property type="component" value="Unassembled WGS sequence"/>
</dbReference>
<feature type="transmembrane region" description="Helical" evidence="1">
    <location>
        <begin position="52"/>
        <end position="69"/>
    </location>
</feature>
<feature type="transmembrane region" description="Helical" evidence="1">
    <location>
        <begin position="21"/>
        <end position="46"/>
    </location>
</feature>
<dbReference type="EMBL" id="BMFL01000013">
    <property type="protein sequence ID" value="GGF03167.1"/>
    <property type="molecule type" value="Genomic_DNA"/>
</dbReference>
<keyword evidence="1" id="KW-0472">Membrane</keyword>